<comment type="caution">
    <text evidence="3">The sequence shown here is derived from an EMBL/GenBank/DDBJ whole genome shotgun (WGS) entry which is preliminary data.</text>
</comment>
<protein>
    <submittedName>
        <fullName evidence="3">Class F sortase</fullName>
    </submittedName>
</protein>
<dbReference type="InterPro" id="IPR005754">
    <property type="entry name" value="Sortase"/>
</dbReference>
<feature type="compositionally biased region" description="Low complexity" evidence="2">
    <location>
        <begin position="41"/>
        <end position="55"/>
    </location>
</feature>
<dbReference type="RefSeq" id="WP_241053641.1">
    <property type="nucleotide sequence ID" value="NZ_JAKZBV010000001.1"/>
</dbReference>
<evidence type="ECO:0000313" key="4">
    <source>
        <dbReference type="Proteomes" id="UP001202922"/>
    </source>
</evidence>
<dbReference type="Gene3D" id="2.40.260.10">
    <property type="entry name" value="Sortase"/>
    <property type="match status" value="1"/>
</dbReference>
<keyword evidence="4" id="KW-1185">Reference proteome</keyword>
<evidence type="ECO:0000313" key="3">
    <source>
        <dbReference type="EMBL" id="MCH6470124.1"/>
    </source>
</evidence>
<organism evidence="3 4">
    <name type="scientific">Sinomonas terrae</name>
    <dbReference type="NCBI Taxonomy" id="2908838"/>
    <lineage>
        <taxon>Bacteria</taxon>
        <taxon>Bacillati</taxon>
        <taxon>Actinomycetota</taxon>
        <taxon>Actinomycetes</taxon>
        <taxon>Micrococcales</taxon>
        <taxon>Micrococcaceae</taxon>
        <taxon>Sinomonas</taxon>
    </lineage>
</organism>
<reference evidence="3 4" key="1">
    <citation type="submission" date="2022-03" db="EMBL/GenBank/DDBJ databases">
        <title>Sinomonas sp. isolated from a soil.</title>
        <authorList>
            <person name="Han J."/>
            <person name="Kim D.-U."/>
        </authorList>
    </citation>
    <scope>NUCLEOTIDE SEQUENCE [LARGE SCALE GENOMIC DNA]</scope>
    <source>
        <strain evidence="3 4">5-5</strain>
    </source>
</reference>
<name>A0ABS9U0B5_9MICC</name>
<feature type="compositionally biased region" description="Pro residues" evidence="2">
    <location>
        <begin position="81"/>
        <end position="92"/>
    </location>
</feature>
<sequence length="255" mass="25248">MRAPDPARNRRAPLLSALAALLLALGLGVTGLGLAHGVPAAGQAPAPPTAAAVPSAVPPAAGPAGGKQGPPSSAPASSPAPSDPAPSAPAPSAPSQSGPVLPASAPVRLQAPSIGVDTPLIALGRQPDGEVAVPPGAPGSPAGWYTGSVAPGVTGSAIILGHVNAIGTPVGVFYRLHVLASGDQVTVIRADRTAAVFTVDRVDTYHKAAFPTVEVYRNADRPELRLITCGGYDPASGEYLDNTVVYAHLTSSHPA</sequence>
<accession>A0ABS9U0B5</accession>
<evidence type="ECO:0000256" key="1">
    <source>
        <dbReference type="ARBA" id="ARBA00022801"/>
    </source>
</evidence>
<evidence type="ECO:0000256" key="2">
    <source>
        <dbReference type="SAM" id="MobiDB-lite"/>
    </source>
</evidence>
<dbReference type="CDD" id="cd05829">
    <property type="entry name" value="Sortase_F"/>
    <property type="match status" value="1"/>
</dbReference>
<dbReference type="SUPFAM" id="SSF63817">
    <property type="entry name" value="Sortase"/>
    <property type="match status" value="1"/>
</dbReference>
<dbReference type="InterPro" id="IPR023365">
    <property type="entry name" value="Sortase_dom-sf"/>
</dbReference>
<gene>
    <name evidence="3" type="ORF">L0M17_09060</name>
</gene>
<feature type="region of interest" description="Disordered" evidence="2">
    <location>
        <begin position="41"/>
        <end position="103"/>
    </location>
</feature>
<feature type="compositionally biased region" description="Low complexity" evidence="2">
    <location>
        <begin position="69"/>
        <end position="80"/>
    </location>
</feature>
<keyword evidence="1" id="KW-0378">Hydrolase</keyword>
<proteinExistence type="predicted"/>
<dbReference type="Proteomes" id="UP001202922">
    <property type="component" value="Unassembled WGS sequence"/>
</dbReference>
<dbReference type="InterPro" id="IPR042001">
    <property type="entry name" value="Sortase_F"/>
</dbReference>
<dbReference type="Pfam" id="PF04203">
    <property type="entry name" value="Sortase"/>
    <property type="match status" value="1"/>
</dbReference>
<dbReference type="EMBL" id="JAKZBV010000001">
    <property type="protein sequence ID" value="MCH6470124.1"/>
    <property type="molecule type" value="Genomic_DNA"/>
</dbReference>
<dbReference type="NCBIfam" id="NF033748">
    <property type="entry name" value="class_F_sortase"/>
    <property type="match status" value="1"/>
</dbReference>